<dbReference type="PANTHER" id="PTHR35936:SF35">
    <property type="entry name" value="L-CYSTINE-BINDING PROTEIN TCYJ"/>
    <property type="match status" value="1"/>
</dbReference>
<reference evidence="5 6" key="1">
    <citation type="journal article" date="2021" name="Syst. Appl. Microbiol.">
        <title>Pseudomonas lalucatii sp. nov. isolated from Vallgornera, a karstic cave in Mallorca, Western Mediterranean.</title>
        <authorList>
            <person name="Busquets A."/>
            <person name="Mulet M."/>
            <person name="Gomila M."/>
            <person name="Garcia-Valdes E."/>
        </authorList>
    </citation>
    <scope>NUCLEOTIDE SEQUENCE [LARGE SCALE GENOMIC DNA]</scope>
    <source>
        <strain evidence="5 6">R1b54</strain>
    </source>
</reference>
<gene>
    <name evidence="5" type="ORF">I0D00_20860</name>
</gene>
<comment type="caution">
    <text evidence="5">The sequence shown here is derived from an EMBL/GenBank/DDBJ whole genome shotgun (WGS) entry which is preliminary data.</text>
</comment>
<feature type="chain" id="PRO_5046898115" evidence="3">
    <location>
        <begin position="22"/>
        <end position="263"/>
    </location>
</feature>
<dbReference type="Gene3D" id="3.40.190.10">
    <property type="entry name" value="Periplasmic binding protein-like II"/>
    <property type="match status" value="2"/>
</dbReference>
<keyword evidence="2 3" id="KW-0732">Signal</keyword>
<evidence type="ECO:0000256" key="1">
    <source>
        <dbReference type="ARBA" id="ARBA00010333"/>
    </source>
</evidence>
<evidence type="ECO:0000256" key="2">
    <source>
        <dbReference type="ARBA" id="ARBA00022729"/>
    </source>
</evidence>
<accession>A0ABS5Q844</accession>
<name>A0ABS5Q844_9PSED</name>
<dbReference type="EMBL" id="JADPMV010000002">
    <property type="protein sequence ID" value="MBS7664366.1"/>
    <property type="molecule type" value="Genomic_DNA"/>
</dbReference>
<dbReference type="RefSeq" id="WP_213641686.1">
    <property type="nucleotide sequence ID" value="NZ_JADPMV010000002.1"/>
</dbReference>
<dbReference type="SUPFAM" id="SSF53850">
    <property type="entry name" value="Periplasmic binding protein-like II"/>
    <property type="match status" value="1"/>
</dbReference>
<protein>
    <submittedName>
        <fullName evidence="5">Transporter substrate-binding domain-containing protein</fullName>
    </submittedName>
</protein>
<sequence length="263" mass="29482">MTALLRALLALLLLAAPGLSAHGQPLRIVSEAWAPYVYEERGQLRGLDYEATAIVLQRLGIDAEWQLMPWKRCLAALQQGQADAILDVFQTAERQAGMLFPAEPLSEVEFVLFHARARPHPFRRLADLHGLKVGVSAGYWYANRAFRESTAFTREPAPDHAANFGKLLRNRVDLVINDHRAGHYLLSRMNLSEAIGHSPRVVSRDRLYLGLRRDAELEKLAVRFAEALRRFKGEPAYTALLERYASPSTTHATPAPEAEQPTL</sequence>
<evidence type="ECO:0000313" key="5">
    <source>
        <dbReference type="EMBL" id="MBS7664366.1"/>
    </source>
</evidence>
<evidence type="ECO:0000313" key="6">
    <source>
        <dbReference type="Proteomes" id="UP001196601"/>
    </source>
</evidence>
<feature type="domain" description="Solute-binding protein family 3/N-terminal" evidence="4">
    <location>
        <begin position="25"/>
        <end position="248"/>
    </location>
</feature>
<dbReference type="Proteomes" id="UP001196601">
    <property type="component" value="Unassembled WGS sequence"/>
</dbReference>
<dbReference type="PANTHER" id="PTHR35936">
    <property type="entry name" value="MEMBRANE-BOUND LYTIC MUREIN TRANSGLYCOSYLASE F"/>
    <property type="match status" value="1"/>
</dbReference>
<evidence type="ECO:0000259" key="4">
    <source>
        <dbReference type="SMART" id="SM00062"/>
    </source>
</evidence>
<evidence type="ECO:0000256" key="3">
    <source>
        <dbReference type="SAM" id="SignalP"/>
    </source>
</evidence>
<feature type="signal peptide" evidence="3">
    <location>
        <begin position="1"/>
        <end position="21"/>
    </location>
</feature>
<proteinExistence type="inferred from homology"/>
<keyword evidence="6" id="KW-1185">Reference proteome</keyword>
<dbReference type="Pfam" id="PF00497">
    <property type="entry name" value="SBP_bac_3"/>
    <property type="match status" value="1"/>
</dbReference>
<dbReference type="InterPro" id="IPR001638">
    <property type="entry name" value="Solute-binding_3/MltF_N"/>
</dbReference>
<organism evidence="5 6">
    <name type="scientific">Pseudomonas lalucatii</name>
    <dbReference type="NCBI Taxonomy" id="1424203"/>
    <lineage>
        <taxon>Bacteria</taxon>
        <taxon>Pseudomonadati</taxon>
        <taxon>Pseudomonadota</taxon>
        <taxon>Gammaproteobacteria</taxon>
        <taxon>Pseudomonadales</taxon>
        <taxon>Pseudomonadaceae</taxon>
        <taxon>Pseudomonas</taxon>
    </lineage>
</organism>
<dbReference type="SMART" id="SM00062">
    <property type="entry name" value="PBPb"/>
    <property type="match status" value="1"/>
</dbReference>
<comment type="similarity">
    <text evidence="1">Belongs to the bacterial solute-binding protein 3 family.</text>
</comment>